<dbReference type="PROSITE" id="PS50005">
    <property type="entry name" value="TPR"/>
    <property type="match status" value="3"/>
</dbReference>
<dbReference type="Pfam" id="PF25063">
    <property type="entry name" value="ARM_TT21_C"/>
    <property type="match status" value="1"/>
</dbReference>
<proteinExistence type="inferred from homology"/>
<dbReference type="Pfam" id="PF25064">
    <property type="entry name" value="ARM_TT21_5th"/>
    <property type="match status" value="1"/>
</dbReference>
<dbReference type="InterPro" id="IPR040364">
    <property type="entry name" value="TTC21A/TTC21B"/>
</dbReference>
<keyword evidence="12" id="KW-1185">Reference proteome</keyword>
<dbReference type="eggNOG" id="ENOG502QQAB">
    <property type="taxonomic scope" value="Eukaryota"/>
</dbReference>
<evidence type="ECO:0000259" key="10">
    <source>
        <dbReference type="Pfam" id="PF25068"/>
    </source>
</evidence>
<dbReference type="FunFam" id="1.25.40.10:FF:000219">
    <property type="entry name" value="Tetratricopeptide repeat domain 21B"/>
    <property type="match status" value="1"/>
</dbReference>
<keyword evidence="2" id="KW-0677">Repeat</keyword>
<feature type="domain" description="Tetratricopeptide repeat protein 21A/21B second ARM" evidence="6">
    <location>
        <begin position="301"/>
        <end position="577"/>
    </location>
</feature>
<evidence type="ECO:0000256" key="2">
    <source>
        <dbReference type="ARBA" id="ARBA00022737"/>
    </source>
</evidence>
<dbReference type="InterPro" id="IPR056835">
    <property type="entry name" value="ARM_TT21_5th"/>
</dbReference>
<feature type="domain" description="Tetratricopeptide repeat protein 21A/21B fifth ARM repeats" evidence="9">
    <location>
        <begin position="999"/>
        <end position="1115"/>
    </location>
</feature>
<evidence type="ECO:0000256" key="3">
    <source>
        <dbReference type="ARBA" id="ARBA00022803"/>
    </source>
</evidence>
<dbReference type="InterPro" id="IPR056833">
    <property type="entry name" value="ARM_TT21_N"/>
</dbReference>
<dbReference type="Pfam" id="PF25058">
    <property type="entry name" value="ARM_TT21"/>
    <property type="match status" value="1"/>
</dbReference>
<dbReference type="GeneID" id="9682366"/>
<dbReference type="RefSeq" id="XP_003057410.1">
    <property type="nucleotide sequence ID" value="XM_003057364.1"/>
</dbReference>
<dbReference type="InterPro" id="IPR011990">
    <property type="entry name" value="TPR-like_helical_dom_sf"/>
</dbReference>
<evidence type="ECO:0000259" key="8">
    <source>
        <dbReference type="Pfam" id="PF25063"/>
    </source>
</evidence>
<dbReference type="Pfam" id="PF25062">
    <property type="entry name" value="ARM_TT21_N"/>
    <property type="match status" value="1"/>
</dbReference>
<dbReference type="Proteomes" id="UP000001876">
    <property type="component" value="Unassembled WGS sequence"/>
</dbReference>
<dbReference type="PANTHER" id="PTHR14699">
    <property type="entry name" value="STI2 PROTEIN-RELATED"/>
    <property type="match status" value="1"/>
</dbReference>
<evidence type="ECO:0000313" key="12">
    <source>
        <dbReference type="Proteomes" id="UP000001876"/>
    </source>
</evidence>
<dbReference type="Pfam" id="PF25060">
    <property type="entry name" value="ARM_TT21_2nd"/>
    <property type="match status" value="1"/>
</dbReference>
<dbReference type="KEGG" id="mpp:MICPUCDRAFT_32482"/>
<dbReference type="InterPro" id="IPR019734">
    <property type="entry name" value="TPR_rpt"/>
</dbReference>
<protein>
    <submittedName>
        <fullName evidence="11">Predicted protein</fullName>
    </submittedName>
</protein>
<gene>
    <name evidence="11" type="ORF">MICPUCDRAFT_32482</name>
</gene>
<dbReference type="GO" id="GO:0030991">
    <property type="term" value="C:intraciliary transport particle A"/>
    <property type="evidence" value="ECO:0007669"/>
    <property type="project" value="TreeGrafter"/>
</dbReference>
<comment type="similarity">
    <text evidence="1">Belongs to the TTC21 family.</text>
</comment>
<evidence type="ECO:0000256" key="5">
    <source>
        <dbReference type="SAM" id="MobiDB-lite"/>
    </source>
</evidence>
<accession>C1MMH6</accession>
<evidence type="ECO:0000259" key="6">
    <source>
        <dbReference type="Pfam" id="PF25060"/>
    </source>
</evidence>
<dbReference type="PANTHER" id="PTHR14699:SF0">
    <property type="entry name" value="TETRATRICOPEPTIDE REPEAT PROTEIN 21 HOMOLOG"/>
    <property type="match status" value="1"/>
</dbReference>
<keyword evidence="3 4" id="KW-0802">TPR repeat</keyword>
<dbReference type="EMBL" id="GG663737">
    <property type="protein sequence ID" value="EEH59055.1"/>
    <property type="molecule type" value="Genomic_DNA"/>
</dbReference>
<organism evidence="12">
    <name type="scientific">Micromonas pusilla (strain CCMP1545)</name>
    <name type="common">Picoplanktonic green alga</name>
    <dbReference type="NCBI Taxonomy" id="564608"/>
    <lineage>
        <taxon>Eukaryota</taxon>
        <taxon>Viridiplantae</taxon>
        <taxon>Chlorophyta</taxon>
        <taxon>Mamiellophyceae</taxon>
        <taxon>Mamiellales</taxon>
        <taxon>Mamiellaceae</taxon>
        <taxon>Micromonas</taxon>
    </lineage>
</organism>
<reference evidence="11 12" key="1">
    <citation type="journal article" date="2009" name="Science">
        <title>Green evolution and dynamic adaptations revealed by genomes of the marine picoeukaryotes Micromonas.</title>
        <authorList>
            <person name="Worden A.Z."/>
            <person name="Lee J.H."/>
            <person name="Mock T."/>
            <person name="Rouze P."/>
            <person name="Simmons M.P."/>
            <person name="Aerts A.L."/>
            <person name="Allen A.E."/>
            <person name="Cuvelier M.L."/>
            <person name="Derelle E."/>
            <person name="Everett M.V."/>
            <person name="Foulon E."/>
            <person name="Grimwood J."/>
            <person name="Gundlach H."/>
            <person name="Henrissat B."/>
            <person name="Napoli C."/>
            <person name="McDonald S.M."/>
            <person name="Parker M.S."/>
            <person name="Rombauts S."/>
            <person name="Salamov A."/>
            <person name="Von Dassow P."/>
            <person name="Badger J.H."/>
            <person name="Coutinho P.M."/>
            <person name="Demir E."/>
            <person name="Dubchak I."/>
            <person name="Gentemann C."/>
            <person name="Eikrem W."/>
            <person name="Gready J.E."/>
            <person name="John U."/>
            <person name="Lanier W."/>
            <person name="Lindquist E.A."/>
            <person name="Lucas S."/>
            <person name="Mayer K.F."/>
            <person name="Moreau H."/>
            <person name="Not F."/>
            <person name="Otillar R."/>
            <person name="Panaud O."/>
            <person name="Pangilinan J."/>
            <person name="Paulsen I."/>
            <person name="Piegu B."/>
            <person name="Poliakov A."/>
            <person name="Robbens S."/>
            <person name="Schmutz J."/>
            <person name="Toulza E."/>
            <person name="Wyss T."/>
            <person name="Zelensky A."/>
            <person name="Zhou K."/>
            <person name="Armbrust E.V."/>
            <person name="Bhattacharya D."/>
            <person name="Goodenough U.W."/>
            <person name="Van de Peer Y."/>
            <person name="Grigoriev I.V."/>
        </authorList>
    </citation>
    <scope>NUCLEOTIDE SEQUENCE [LARGE SCALE GENOMIC DNA]</scope>
    <source>
        <strain evidence="11 12">CCMP1545</strain>
    </source>
</reference>
<evidence type="ECO:0000259" key="9">
    <source>
        <dbReference type="Pfam" id="PF25064"/>
    </source>
</evidence>
<feature type="repeat" description="TPR" evidence="4">
    <location>
        <begin position="763"/>
        <end position="796"/>
    </location>
</feature>
<dbReference type="GO" id="GO:0005929">
    <property type="term" value="C:cilium"/>
    <property type="evidence" value="ECO:0007669"/>
    <property type="project" value="GOC"/>
</dbReference>
<dbReference type="InterPro" id="IPR056832">
    <property type="entry name" value="ARM_TT21_2nd"/>
</dbReference>
<feature type="domain" description="Tetratricopeptide repeat protein 21A/21B C-terminal ARM" evidence="8">
    <location>
        <begin position="1145"/>
        <end position="1353"/>
    </location>
</feature>
<feature type="domain" description="Tetratricopeptide repeat protein 21A/21B N-terminal ARM repeat" evidence="7">
    <location>
        <begin position="13"/>
        <end position="262"/>
    </location>
</feature>
<dbReference type="STRING" id="564608.C1MMH6"/>
<feature type="repeat" description="TPR" evidence="4">
    <location>
        <begin position="931"/>
        <end position="964"/>
    </location>
</feature>
<dbReference type="InterPro" id="IPR056836">
    <property type="entry name" value="ARM_TT21_4th"/>
</dbReference>
<dbReference type="Pfam" id="PF25068">
    <property type="entry name" value="ARM_TT21_4th"/>
    <property type="match status" value="1"/>
</dbReference>
<dbReference type="OMA" id="NATCVRA"/>
<dbReference type="OrthoDB" id="10259630at2759"/>
<dbReference type="GO" id="GO:0035721">
    <property type="term" value="P:intraciliary retrograde transport"/>
    <property type="evidence" value="ECO:0007669"/>
    <property type="project" value="TreeGrafter"/>
</dbReference>
<evidence type="ECO:0000256" key="1">
    <source>
        <dbReference type="ARBA" id="ARBA00010935"/>
    </source>
</evidence>
<name>C1MMH6_MICPC</name>
<sequence>MSRGGGDELQALVNYYARGGYSRHVQTACAGGGDVARFWSAFSLIAQGSHSEAIGQLESLMRDRELELACMAACVHAHKQARVVDEESVEHLENRIAREEAHASPRSLLLCATFYSLAPSSAESWRGKELAERALETEPGFLEAKSLLAWIELTGAGGAAQEDEWDEDLGPGTPGGPAAKTDRVRVRLDAAKRMFDEVLDAPGGDTQLDALMGRVKVLEASYQTQGAMDVLNHVIARFPNFVPAKAEKAKTRMAAGDWDAAMDTAGEILDSAEGREDITALRVRAFHALSMEGAGEAAKRAVRDVLGAVDAREPRNAGLYLDCARDFARVSGGNESILSSCALMLERAEKIAPDRVDVVKEAAYQQQLLREYKAAIAGYRRAAQIDERDGALDDFTSLYGTIWCQLLDDQITDAEQELEFLNDVTTERNVKLVFLTALHASKVPGADIETPLTELERLLTSHLAASRSRTFGFDYFVAMDPDLLTQCAELFLSRESGEPRGKNAPMSPGVEKALSLLEAVCARAPGLASARLLLMRTRYIAGHHDAAARTANALIQSQTDGVADAHIVLSQIALTNGDHVNAQSELDEAVASNFAIRDSPMYAIISAQCMVLNEDYEGGLKEIKAAMKLPGVKKAMTEAEKERARRKNAIPVSTRDRASVYMMHAEVLTKLDRASEAEEVVNAASVEFKGTTEEVRVMIAQCELAMSKGESNDALKMLEQVSEDSPHFAKAKIALAKIHLEKRNDEEAYMRCYEDVSRVVGDAKSLVALADAYMRCGEAHMAVGVYEKAAAMNPGDVALAVKIGRALVEGHHFKKAMDYYEGFRASHPGETELQMDLAQLYIQLGRVDPIYWPRAEAVLQQLLDTFTDARDPASLESGVECTRMLATVHLGEGNRAGYLDALTEAKELLSTLVTRSKSDVEASHKHRTALAGVCREIGEIYTKSHDTENASSFYHEALKHNPEDISAMKALAQMLLNVGDVGGCERMCADILRADADDEEANMMLAELMFQREDIEGAMYHFSQILDKNPGNYIAMAQLVQLLRRSGRLDECEAFFAEAETAAIDSSKDEGLFFCRGLAQRYKNNPREALVQLNKCRGSHEWGPYAVYTMVDIYLSPENEDVWDEEGNVTEEEGTQHENTDNVRAANDLLAEIRPVSRQHPRHEVLEAYALMGTRNKPAINRAIGILTEVVNKDHDNVPALLAMSSCFLMLKQTPKARNQLKRIAKLPFNSGEADEFERSWLLFAEINMKDKKRFEEARELCRKALKYNIACARAWELLGQMAEMETNVEEAARSYESSWRFSFESNPAVGYRLAKNYLKMKMFVHSIDVCKKVIKDHPDFPKIRQKILNKARISIKP</sequence>
<dbReference type="InterPro" id="IPR056834">
    <property type="entry name" value="ARM_TT21_C"/>
</dbReference>
<evidence type="ECO:0000256" key="4">
    <source>
        <dbReference type="PROSITE-ProRule" id="PRU00339"/>
    </source>
</evidence>
<feature type="repeat" description="TPR" evidence="4">
    <location>
        <begin position="999"/>
        <end position="1032"/>
    </location>
</feature>
<evidence type="ECO:0000259" key="7">
    <source>
        <dbReference type="Pfam" id="PF25062"/>
    </source>
</evidence>
<dbReference type="Pfam" id="PF13176">
    <property type="entry name" value="TPR_7"/>
    <property type="match status" value="1"/>
</dbReference>
<feature type="region of interest" description="Disordered" evidence="5">
    <location>
        <begin position="161"/>
        <end position="180"/>
    </location>
</feature>
<feature type="domain" description="Tetratricopeptide repeat protein 21A/21B fourth ARM" evidence="10">
    <location>
        <begin position="799"/>
        <end position="958"/>
    </location>
</feature>
<dbReference type="Gene3D" id="1.25.40.10">
    <property type="entry name" value="Tetratricopeptide repeat domain"/>
    <property type="match status" value="4"/>
</dbReference>
<evidence type="ECO:0000313" key="11">
    <source>
        <dbReference type="EMBL" id="EEH59055.1"/>
    </source>
</evidence>
<dbReference type="SUPFAM" id="SSF48452">
    <property type="entry name" value="TPR-like"/>
    <property type="match status" value="5"/>
</dbReference>
<dbReference type="GO" id="GO:0061512">
    <property type="term" value="P:protein localization to cilium"/>
    <property type="evidence" value="ECO:0007669"/>
    <property type="project" value="TreeGrafter"/>
</dbReference>
<dbReference type="SMART" id="SM00028">
    <property type="entry name" value="TPR"/>
    <property type="match status" value="6"/>
</dbReference>